<organism evidence="1 2">
    <name type="scientific">Sodiomyces alkalinus (strain CBS 110278 / VKM F-3762 / F11)</name>
    <name type="common">Alkaliphilic filamentous fungus</name>
    <dbReference type="NCBI Taxonomy" id="1314773"/>
    <lineage>
        <taxon>Eukaryota</taxon>
        <taxon>Fungi</taxon>
        <taxon>Dikarya</taxon>
        <taxon>Ascomycota</taxon>
        <taxon>Pezizomycotina</taxon>
        <taxon>Sordariomycetes</taxon>
        <taxon>Hypocreomycetidae</taxon>
        <taxon>Glomerellales</taxon>
        <taxon>Plectosphaerellaceae</taxon>
        <taxon>Sodiomyces</taxon>
    </lineage>
</organism>
<dbReference type="Proteomes" id="UP000272025">
    <property type="component" value="Unassembled WGS sequence"/>
</dbReference>
<protein>
    <submittedName>
        <fullName evidence="1">Uncharacterized protein</fullName>
    </submittedName>
</protein>
<proteinExistence type="predicted"/>
<evidence type="ECO:0000313" key="2">
    <source>
        <dbReference type="Proteomes" id="UP000272025"/>
    </source>
</evidence>
<keyword evidence="2" id="KW-1185">Reference proteome</keyword>
<dbReference type="RefSeq" id="XP_028470473.1">
    <property type="nucleotide sequence ID" value="XM_028607247.1"/>
</dbReference>
<sequence length="171" mass="19151">MATERLDAPQNRAESRIRTRRQLTNLREHYAHTLEQYSAVAQRSMLLLERAIAELAQQAANAAASGATAGGNAHMTSQAFWVEVRVRCSAWERPCKNSATSQRRLRCMSSVELSRDAWDLGDDGSDSSYFWSYRVNPGQVATARWWERPVGSDIRDVPRASSMIGLFSGSE</sequence>
<gene>
    <name evidence="1" type="ORF">SODALDRAFT_20693</name>
</gene>
<name>A0A3N2Q7K9_SODAK</name>
<reference evidence="1 2" key="1">
    <citation type="journal article" date="2018" name="Mol. Ecol.">
        <title>The obligate alkalophilic soda-lake fungus Sodiomyces alkalinus has shifted to a protein diet.</title>
        <authorList>
            <person name="Grum-Grzhimaylo A.A."/>
            <person name="Falkoski D.L."/>
            <person name="van den Heuvel J."/>
            <person name="Valero-Jimenez C.A."/>
            <person name="Min B."/>
            <person name="Choi I.G."/>
            <person name="Lipzen A."/>
            <person name="Daum C.G."/>
            <person name="Aanen D.K."/>
            <person name="Tsang A."/>
            <person name="Henrissat B."/>
            <person name="Bilanenko E.N."/>
            <person name="de Vries R.P."/>
            <person name="van Kan J.A.L."/>
            <person name="Grigoriev I.V."/>
            <person name="Debets A.J.M."/>
        </authorList>
    </citation>
    <scope>NUCLEOTIDE SEQUENCE [LARGE SCALE GENOMIC DNA]</scope>
    <source>
        <strain evidence="1 2">F11</strain>
    </source>
</reference>
<dbReference type="EMBL" id="ML119051">
    <property type="protein sequence ID" value="ROT42667.1"/>
    <property type="molecule type" value="Genomic_DNA"/>
</dbReference>
<dbReference type="GeneID" id="39575725"/>
<evidence type="ECO:0000313" key="1">
    <source>
        <dbReference type="EMBL" id="ROT42667.1"/>
    </source>
</evidence>
<accession>A0A3N2Q7K9</accession>
<dbReference type="AlphaFoldDB" id="A0A3N2Q7K9"/>